<dbReference type="EMBL" id="CP092864">
    <property type="protein sequence ID" value="UYV63249.1"/>
    <property type="molecule type" value="Genomic_DNA"/>
</dbReference>
<evidence type="ECO:0000313" key="2">
    <source>
        <dbReference type="EMBL" id="UYV63249.1"/>
    </source>
</evidence>
<feature type="coiled-coil region" evidence="1">
    <location>
        <begin position="445"/>
        <end position="554"/>
    </location>
</feature>
<dbReference type="Proteomes" id="UP001235939">
    <property type="component" value="Chromosome 02"/>
</dbReference>
<dbReference type="Gene3D" id="3.30.420.10">
    <property type="entry name" value="Ribonuclease H-like superfamily/Ribonuclease H"/>
    <property type="match status" value="1"/>
</dbReference>
<keyword evidence="3" id="KW-1185">Reference proteome</keyword>
<accession>A0ABY6K4N8</accession>
<sequence length="823" mass="93227">MTSFLAKNGTQILLQPPYFPDIAPNDFFLFPKLKAVLKGRHFDTRDGIIEKSPLALKSIPKEAYKNCFDNWEKRWRWCVEARGDYFEKLKSLIEIDLLMRHSSNNVQLGVEVEMLRKELDQKTVELEAAKAAAPPTTNLQQLVQENQVLSGKLEEHRTKTDQLEQMLAQACQEVAELTETLQEATQETGLLRSQLEATQQDMEAQQKTVSELEQALQDKDQELRESLEAQEDQARRLEEALKKVAKRNKIIQGLSQQSLASFLTASPSELVEQLVKLCGGSQEEVGRRLTVLTDTLGPNHLSPKTNPNLEQECKNLHSALTEKDRFIKELLEERNRIRQENESSLRGYFSTLQQKQDYIQELESTINKYKSSDGDLLELLKKEGLELNGTVLLSDHVSVILKLLDQKESLSGGEKVLAALLDEYHRFEDLKVAEEKLQADRVHMMLELAEKNEQHAAAMNQLEKEHGEVVARLEQDKEELSARVRDEGPPLIDIGDPGAAELQQQLEQKAEEVDRLLMRQRELKLELVQAISQLQDTQRENAKLREEAKVLVAHLEEQDAFLQKLEPPASEDVEELRQQLALSKQCSELLQRRLEELADFLEALLDNRDTLELSTASVSRMRACLEETRNLSMSLSHHIHASETSAIFTLDQTAADMTHLCSLCRRNRDAMGDAKLLLFSLEESRRRTSIAAVDKTSSGTDPNMRGRPRRVYHQQRVPAVRGHVGPQDRVVVLDQAGSDSESLMLVLDDRGQPQDVQMVRMMPPPIPEQQASCLSSSESDLWSEPDRAVSLQRLGLTPTLAEGPLRPRRDSSGNLAGLLWFGA</sequence>
<feature type="coiled-coil region" evidence="1">
    <location>
        <begin position="112"/>
        <end position="247"/>
    </location>
</feature>
<dbReference type="InterPro" id="IPR052709">
    <property type="entry name" value="Transposase-MT_Hybrid"/>
</dbReference>
<organism evidence="2 3">
    <name type="scientific">Cordylochernes scorpioides</name>
    <dbReference type="NCBI Taxonomy" id="51811"/>
    <lineage>
        <taxon>Eukaryota</taxon>
        <taxon>Metazoa</taxon>
        <taxon>Ecdysozoa</taxon>
        <taxon>Arthropoda</taxon>
        <taxon>Chelicerata</taxon>
        <taxon>Arachnida</taxon>
        <taxon>Pseudoscorpiones</taxon>
        <taxon>Cheliferoidea</taxon>
        <taxon>Chernetidae</taxon>
        <taxon>Cordylochernes</taxon>
    </lineage>
</organism>
<name>A0ABY6K4N8_9ARAC</name>
<dbReference type="InterPro" id="IPR036397">
    <property type="entry name" value="RNaseH_sf"/>
</dbReference>
<proteinExistence type="predicted"/>
<evidence type="ECO:0000256" key="1">
    <source>
        <dbReference type="SAM" id="Coils"/>
    </source>
</evidence>
<dbReference type="PANTHER" id="PTHR46060:SF3">
    <property type="entry name" value="PROTEIN GVQW3"/>
    <property type="match status" value="1"/>
</dbReference>
<dbReference type="PANTHER" id="PTHR46060">
    <property type="entry name" value="MARINER MOS1 TRANSPOSASE-LIKE PROTEIN"/>
    <property type="match status" value="1"/>
</dbReference>
<gene>
    <name evidence="2" type="ORF">LAZ67_2003550</name>
</gene>
<reference evidence="2 3" key="1">
    <citation type="submission" date="2022-01" db="EMBL/GenBank/DDBJ databases">
        <title>A chromosomal length assembly of Cordylochernes scorpioides.</title>
        <authorList>
            <person name="Zeh D."/>
            <person name="Zeh J."/>
        </authorList>
    </citation>
    <scope>NUCLEOTIDE SEQUENCE [LARGE SCALE GENOMIC DNA]</scope>
    <source>
        <strain evidence="2">IN4F17</strain>
        <tissue evidence="2">Whole Body</tissue>
    </source>
</reference>
<keyword evidence="1" id="KW-0175">Coiled coil</keyword>
<protein>
    <submittedName>
        <fullName evidence="2">Uncharacterized protein</fullName>
    </submittedName>
</protein>
<evidence type="ECO:0000313" key="3">
    <source>
        <dbReference type="Proteomes" id="UP001235939"/>
    </source>
</evidence>
<dbReference type="Gene3D" id="1.10.287.1490">
    <property type="match status" value="1"/>
</dbReference>